<reference evidence="12" key="1">
    <citation type="submission" date="2017-09" db="EMBL/GenBank/DDBJ databases">
        <authorList>
            <person name="Regsiter A."/>
            <person name="William W."/>
        </authorList>
    </citation>
    <scope>NUCLEOTIDE SEQUENCE [LARGE SCALE GENOMIC DNA]</scope>
    <source>
        <strain evidence="12">500-1</strain>
    </source>
</reference>
<dbReference type="PIRSF" id="PIRSF000149">
    <property type="entry name" value="GAP_DH"/>
    <property type="match status" value="1"/>
</dbReference>
<dbReference type="InterPro" id="IPR020829">
    <property type="entry name" value="GlycerAld_3-P_DH_cat"/>
</dbReference>
<dbReference type="InterPro" id="IPR006424">
    <property type="entry name" value="Glyceraldehyde-3-P_DH_1"/>
</dbReference>
<dbReference type="PROSITE" id="PS00071">
    <property type="entry name" value="GAPDH"/>
    <property type="match status" value="1"/>
</dbReference>
<keyword evidence="12" id="KW-1185">Reference proteome</keyword>
<evidence type="ECO:0000259" key="10">
    <source>
        <dbReference type="SMART" id="SM00846"/>
    </source>
</evidence>
<dbReference type="Gene3D" id="3.30.360.10">
    <property type="entry name" value="Dihydrodipicolinate Reductase, domain 2"/>
    <property type="match status" value="1"/>
</dbReference>
<proteinExistence type="inferred from homology"/>
<gene>
    <name evidence="11" type="primary">gap</name>
    <name evidence="11" type="ORF">DPRO_1580</name>
</gene>
<evidence type="ECO:0000256" key="4">
    <source>
        <dbReference type="PIRSR" id="PIRSR000149-1"/>
    </source>
</evidence>
<evidence type="ECO:0000256" key="3">
    <source>
        <dbReference type="ARBA" id="ARBA00023002"/>
    </source>
</evidence>
<feature type="binding site" evidence="5">
    <location>
        <position position="231"/>
    </location>
    <ligand>
        <name>D-glyceraldehyde 3-phosphate</name>
        <dbReference type="ChEBI" id="CHEBI:59776"/>
    </ligand>
</feature>
<feature type="binding site" evidence="6">
    <location>
        <begin position="12"/>
        <end position="13"/>
    </location>
    <ligand>
        <name>NAD(+)</name>
        <dbReference type="ChEBI" id="CHEBI:57540"/>
    </ligand>
</feature>
<dbReference type="InterPro" id="IPR036291">
    <property type="entry name" value="NAD(P)-bd_dom_sf"/>
</dbReference>
<feature type="active site" description="Nucleophile" evidence="4">
    <location>
        <position position="150"/>
    </location>
</feature>
<evidence type="ECO:0000256" key="6">
    <source>
        <dbReference type="PIRSR" id="PIRSR000149-3"/>
    </source>
</evidence>
<dbReference type="PRINTS" id="PR00078">
    <property type="entry name" value="G3PDHDRGNASE"/>
</dbReference>
<feature type="binding site" evidence="5">
    <location>
        <begin position="208"/>
        <end position="209"/>
    </location>
    <ligand>
        <name>D-glyceraldehyde 3-phosphate</name>
        <dbReference type="ChEBI" id="CHEBI:59776"/>
    </ligand>
</feature>
<dbReference type="InterPro" id="IPR020831">
    <property type="entry name" value="GlycerAld/Erythrose_P_DH"/>
</dbReference>
<dbReference type="SUPFAM" id="SSF51735">
    <property type="entry name" value="NAD(P)-binding Rossmann-fold domains"/>
    <property type="match status" value="1"/>
</dbReference>
<dbReference type="RefSeq" id="WP_097011530.1">
    <property type="nucleotide sequence ID" value="NZ_LT907975.1"/>
</dbReference>
<feature type="binding site" evidence="6">
    <location>
        <position position="119"/>
    </location>
    <ligand>
        <name>NAD(+)</name>
        <dbReference type="ChEBI" id="CHEBI:57540"/>
    </ligand>
</feature>
<dbReference type="EC" id="1.2.1.-" evidence="9"/>
<dbReference type="InterPro" id="IPR020830">
    <property type="entry name" value="GlycerAld_3-P_DH_AS"/>
</dbReference>
<evidence type="ECO:0000256" key="8">
    <source>
        <dbReference type="RuleBase" id="RU000397"/>
    </source>
</evidence>
<comment type="similarity">
    <text evidence="1 8">Belongs to the glyceraldehyde-3-phosphate dehydrogenase family.</text>
</comment>
<dbReference type="FunFam" id="3.40.50.720:FF:000001">
    <property type="entry name" value="Glyceraldehyde-3-phosphate dehydrogenase"/>
    <property type="match status" value="1"/>
</dbReference>
<comment type="subunit">
    <text evidence="2">Homotetramer.</text>
</comment>
<dbReference type="EMBL" id="LT907975">
    <property type="protein sequence ID" value="SOB58478.1"/>
    <property type="molecule type" value="Genomic_DNA"/>
</dbReference>
<organism evidence="11 12">
    <name type="scientific">Pseudodesulfovibrio profundus</name>
    <dbReference type="NCBI Taxonomy" id="57320"/>
    <lineage>
        <taxon>Bacteria</taxon>
        <taxon>Pseudomonadati</taxon>
        <taxon>Thermodesulfobacteriota</taxon>
        <taxon>Desulfovibrionia</taxon>
        <taxon>Desulfovibrionales</taxon>
        <taxon>Desulfovibrionaceae</taxon>
    </lineage>
</organism>
<evidence type="ECO:0000256" key="1">
    <source>
        <dbReference type="ARBA" id="ARBA00007406"/>
    </source>
</evidence>
<dbReference type="FunFam" id="3.30.360.10:FF:000002">
    <property type="entry name" value="Glyceraldehyde-3-phosphate dehydrogenase"/>
    <property type="match status" value="1"/>
</dbReference>
<dbReference type="GO" id="GO:0050661">
    <property type="term" value="F:NADP binding"/>
    <property type="evidence" value="ECO:0007669"/>
    <property type="project" value="InterPro"/>
</dbReference>
<dbReference type="OrthoDB" id="9803304at2"/>
<feature type="site" description="Activates thiol group during catalysis" evidence="7">
    <location>
        <position position="177"/>
    </location>
</feature>
<sequence length="332" mass="35897">MSVKIGINGFGRIGRYLARLLAREEGYELAVVNARADNVQLAHLLKYDSVHGTFDEEVKATNNGFMVGDHEVVVTRCAPGEWCWGAWDVDIVVESTGAFRDRMSCEQMIDCGCEKVVISAPGPDCDATIVMGVNDHLLSENDVIISNASCTTNCLAPVAKVLHEAFGIEKGLMTTIHSYTMSQRVLDGTHKDLRRARAGAVNMLPTTTGAARAVSQVIPALEGRLDGMAVRVPTPNVSLVDFVADVSCDVTTEDVNNALKSASEGSLKDVMGYSEEPLVSTDYLGSAYGGVVDGLCTTVMADRMVKTIIWYDNESSFTHQLLRLIRKVAALM</sequence>
<name>A0A2C8F8K0_9BACT</name>
<dbReference type="Gene3D" id="3.40.50.720">
    <property type="entry name" value="NAD(P)-binding Rossmann-like Domain"/>
    <property type="match status" value="1"/>
</dbReference>
<feature type="binding site" evidence="5">
    <location>
        <begin position="149"/>
        <end position="151"/>
    </location>
    <ligand>
        <name>D-glyceraldehyde 3-phosphate</name>
        <dbReference type="ChEBI" id="CHEBI:59776"/>
    </ligand>
</feature>
<dbReference type="GO" id="GO:0006006">
    <property type="term" value="P:glucose metabolic process"/>
    <property type="evidence" value="ECO:0007669"/>
    <property type="project" value="InterPro"/>
</dbReference>
<dbReference type="SUPFAM" id="SSF55347">
    <property type="entry name" value="Glyceraldehyde-3-phosphate dehydrogenase-like, C-terminal domain"/>
    <property type="match status" value="1"/>
</dbReference>
<dbReference type="CDD" id="cd18126">
    <property type="entry name" value="GAPDH_I_C"/>
    <property type="match status" value="1"/>
</dbReference>
<evidence type="ECO:0000256" key="5">
    <source>
        <dbReference type="PIRSR" id="PIRSR000149-2"/>
    </source>
</evidence>
<evidence type="ECO:0000256" key="9">
    <source>
        <dbReference type="RuleBase" id="RU361160"/>
    </source>
</evidence>
<dbReference type="NCBIfam" id="TIGR01534">
    <property type="entry name" value="GAPDH-I"/>
    <property type="match status" value="1"/>
</dbReference>
<keyword evidence="3 9" id="KW-0560">Oxidoreductase</keyword>
<feature type="binding site" evidence="5">
    <location>
        <position position="180"/>
    </location>
    <ligand>
        <name>D-glyceraldehyde 3-phosphate</name>
        <dbReference type="ChEBI" id="CHEBI:59776"/>
    </ligand>
</feature>
<dbReference type="Pfam" id="PF02800">
    <property type="entry name" value="Gp_dh_C"/>
    <property type="match status" value="1"/>
</dbReference>
<protein>
    <recommendedName>
        <fullName evidence="9">Glyceraldehyde-3-phosphate dehydrogenase</fullName>
        <ecNumber evidence="9">1.2.1.-</ecNumber>
    </recommendedName>
</protein>
<dbReference type="Proteomes" id="UP000219215">
    <property type="component" value="Chromosome DPRO"/>
</dbReference>
<keyword evidence="6" id="KW-0547">Nucleotide-binding</keyword>
<dbReference type="KEGG" id="pprf:DPRO_1580"/>
<dbReference type="PANTHER" id="PTHR43148">
    <property type="entry name" value="GLYCERALDEHYDE-3-PHOSPHATE DEHYDROGENASE 2"/>
    <property type="match status" value="1"/>
</dbReference>
<keyword evidence="6" id="KW-0520">NAD</keyword>
<feature type="domain" description="Glyceraldehyde 3-phosphate dehydrogenase NAD(P) binding" evidence="10">
    <location>
        <begin position="3"/>
        <end position="150"/>
    </location>
</feature>
<dbReference type="CDD" id="cd05214">
    <property type="entry name" value="GAPDH_I_N"/>
    <property type="match status" value="1"/>
</dbReference>
<evidence type="ECO:0000313" key="11">
    <source>
        <dbReference type="EMBL" id="SOB58478.1"/>
    </source>
</evidence>
<evidence type="ECO:0000313" key="12">
    <source>
        <dbReference type="Proteomes" id="UP000219215"/>
    </source>
</evidence>
<dbReference type="GO" id="GO:0016620">
    <property type="term" value="F:oxidoreductase activity, acting on the aldehyde or oxo group of donors, NAD or NADP as acceptor"/>
    <property type="evidence" value="ECO:0007669"/>
    <property type="project" value="InterPro"/>
</dbReference>
<feature type="binding site" evidence="6">
    <location>
        <position position="313"/>
    </location>
    <ligand>
        <name>NAD(+)</name>
        <dbReference type="ChEBI" id="CHEBI:57540"/>
    </ligand>
</feature>
<evidence type="ECO:0000256" key="2">
    <source>
        <dbReference type="ARBA" id="ARBA00011881"/>
    </source>
</evidence>
<dbReference type="AlphaFoldDB" id="A0A2C8F8K0"/>
<dbReference type="Pfam" id="PF00044">
    <property type="entry name" value="Gp_dh_N"/>
    <property type="match status" value="1"/>
</dbReference>
<dbReference type="SMART" id="SM00846">
    <property type="entry name" value="Gp_dh_N"/>
    <property type="match status" value="1"/>
</dbReference>
<accession>A0A2C8F8K0</accession>
<dbReference type="InterPro" id="IPR020828">
    <property type="entry name" value="GlycerAld_3-P_DH_NAD(P)-bd"/>
</dbReference>
<evidence type="ECO:0000256" key="7">
    <source>
        <dbReference type="PIRSR" id="PIRSR000149-4"/>
    </source>
</evidence>
<dbReference type="GO" id="GO:0051287">
    <property type="term" value="F:NAD binding"/>
    <property type="evidence" value="ECO:0007669"/>
    <property type="project" value="InterPro"/>
</dbReference>